<dbReference type="InterPro" id="IPR010982">
    <property type="entry name" value="Lambda_DNA-bd_dom_sf"/>
</dbReference>
<dbReference type="RefSeq" id="WP_130558674.1">
    <property type="nucleotide sequence ID" value="NZ_AP028947.1"/>
</dbReference>
<dbReference type="GO" id="GO:0003677">
    <property type="term" value="F:DNA binding"/>
    <property type="evidence" value="ECO:0007669"/>
    <property type="project" value="InterPro"/>
</dbReference>
<protein>
    <recommendedName>
        <fullName evidence="1">HTH cro/C1-type domain-containing protein</fullName>
    </recommendedName>
</protein>
<dbReference type="AlphaFoldDB" id="A0AA86JI91"/>
<dbReference type="Gene3D" id="1.10.260.40">
    <property type="entry name" value="lambda repressor-like DNA-binding domains"/>
    <property type="match status" value="1"/>
</dbReference>
<name>A0AA86JI91_9BURK</name>
<evidence type="ECO:0000313" key="2">
    <source>
        <dbReference type="EMBL" id="BET24787.1"/>
    </source>
</evidence>
<keyword evidence="3" id="KW-1185">Reference proteome</keyword>
<organism evidence="2 3">
    <name type="scientific">Limnobacter thiooxidans</name>
    <dbReference type="NCBI Taxonomy" id="131080"/>
    <lineage>
        <taxon>Bacteria</taxon>
        <taxon>Pseudomonadati</taxon>
        <taxon>Pseudomonadota</taxon>
        <taxon>Betaproteobacteria</taxon>
        <taxon>Burkholderiales</taxon>
        <taxon>Burkholderiaceae</taxon>
        <taxon>Limnobacter</taxon>
    </lineage>
</organism>
<dbReference type="Proteomes" id="UP001329151">
    <property type="component" value="Chromosome"/>
</dbReference>
<sequence>MNIDGASNENLLLKNQLDLAALVRRQRLQAGPKGGKMTAQMLAEQAGVSRDTIFRIERGEDVSFSTAMAVLRVFGLGLSAAPVHWPTLNTAQQYFKTV</sequence>
<gene>
    <name evidence="2" type="ORF">RGQ30_02880</name>
</gene>
<dbReference type="EMBL" id="AP028947">
    <property type="protein sequence ID" value="BET24787.1"/>
    <property type="molecule type" value="Genomic_DNA"/>
</dbReference>
<accession>A0AA86JI91</accession>
<dbReference type="InterPro" id="IPR001387">
    <property type="entry name" value="Cro/C1-type_HTH"/>
</dbReference>
<reference evidence="2 3" key="1">
    <citation type="submission" date="2023-10" db="EMBL/GenBank/DDBJ databases">
        <title>Complete Genome Sequence of Limnobacter thiooxidans CS-K2T, Isolated from freshwater lake sediments in Bavaria, Germany.</title>
        <authorList>
            <person name="Naruki M."/>
            <person name="Watanabe A."/>
            <person name="Warashina T."/>
            <person name="Morita T."/>
            <person name="Arakawa K."/>
        </authorList>
    </citation>
    <scope>NUCLEOTIDE SEQUENCE [LARGE SCALE GENOMIC DNA]</scope>
    <source>
        <strain evidence="2 3">CS-K2</strain>
    </source>
</reference>
<proteinExistence type="predicted"/>
<dbReference type="SUPFAM" id="SSF47413">
    <property type="entry name" value="lambda repressor-like DNA-binding domains"/>
    <property type="match status" value="1"/>
</dbReference>
<evidence type="ECO:0000259" key="1">
    <source>
        <dbReference type="PROSITE" id="PS50943"/>
    </source>
</evidence>
<dbReference type="PROSITE" id="PS50943">
    <property type="entry name" value="HTH_CROC1"/>
    <property type="match status" value="1"/>
</dbReference>
<evidence type="ECO:0000313" key="3">
    <source>
        <dbReference type="Proteomes" id="UP001329151"/>
    </source>
</evidence>
<feature type="domain" description="HTH cro/C1-type" evidence="1">
    <location>
        <begin position="23"/>
        <end position="83"/>
    </location>
</feature>
<dbReference type="SMART" id="SM00530">
    <property type="entry name" value="HTH_XRE"/>
    <property type="match status" value="1"/>
</dbReference>
<dbReference type="KEGG" id="lto:RGQ30_02880"/>
<dbReference type="CDD" id="cd00093">
    <property type="entry name" value="HTH_XRE"/>
    <property type="match status" value="1"/>
</dbReference>
<dbReference type="Pfam" id="PF01381">
    <property type="entry name" value="HTH_3"/>
    <property type="match status" value="1"/>
</dbReference>